<proteinExistence type="inferred from homology"/>
<feature type="transmembrane region" description="Helical" evidence="7">
    <location>
        <begin position="143"/>
        <end position="164"/>
    </location>
</feature>
<feature type="transmembrane region" description="Helical" evidence="7">
    <location>
        <begin position="218"/>
        <end position="240"/>
    </location>
</feature>
<keyword evidence="2 7" id="KW-0813">Transport</keyword>
<feature type="transmembrane region" description="Helical" evidence="7">
    <location>
        <begin position="49"/>
        <end position="70"/>
    </location>
</feature>
<comment type="caution">
    <text evidence="9">The sequence shown here is derived from an EMBL/GenBank/DDBJ whole genome shotgun (WGS) entry which is preliminary data.</text>
</comment>
<keyword evidence="3" id="KW-1003">Cell membrane</keyword>
<dbReference type="CDD" id="cd06261">
    <property type="entry name" value="TM_PBP2"/>
    <property type="match status" value="1"/>
</dbReference>
<evidence type="ECO:0000256" key="1">
    <source>
        <dbReference type="ARBA" id="ARBA00004651"/>
    </source>
</evidence>
<evidence type="ECO:0000256" key="6">
    <source>
        <dbReference type="ARBA" id="ARBA00023136"/>
    </source>
</evidence>
<feature type="transmembrane region" description="Helical" evidence="7">
    <location>
        <begin position="170"/>
        <end position="192"/>
    </location>
</feature>
<gene>
    <name evidence="9" type="ORF">ABT317_05800</name>
</gene>
<comment type="similarity">
    <text evidence="7">Belongs to the binding-protein-dependent transport system permease family.</text>
</comment>
<feature type="transmembrane region" description="Helical" evidence="7">
    <location>
        <begin position="112"/>
        <end position="136"/>
    </location>
</feature>
<evidence type="ECO:0000256" key="3">
    <source>
        <dbReference type="ARBA" id="ARBA00022475"/>
    </source>
</evidence>
<evidence type="ECO:0000313" key="9">
    <source>
        <dbReference type="EMBL" id="MER6976554.1"/>
    </source>
</evidence>
<name>A0ABV1VX95_9ACTN</name>
<keyword evidence="4 7" id="KW-0812">Transmembrane</keyword>
<evidence type="ECO:0000256" key="2">
    <source>
        <dbReference type="ARBA" id="ARBA00022448"/>
    </source>
</evidence>
<dbReference type="PANTHER" id="PTHR43744">
    <property type="entry name" value="ABC TRANSPORTER PERMEASE PROTEIN MG189-RELATED-RELATED"/>
    <property type="match status" value="1"/>
</dbReference>
<feature type="domain" description="ABC transmembrane type-1" evidence="8">
    <location>
        <begin position="108"/>
        <end position="297"/>
    </location>
</feature>
<evidence type="ECO:0000256" key="7">
    <source>
        <dbReference type="RuleBase" id="RU363032"/>
    </source>
</evidence>
<comment type="subcellular location">
    <subcellularLocation>
        <location evidence="1 7">Cell membrane</location>
        <topology evidence="1 7">Multi-pass membrane protein</topology>
    </subcellularLocation>
</comment>
<dbReference type="InterPro" id="IPR000515">
    <property type="entry name" value="MetI-like"/>
</dbReference>
<organism evidence="9 10">
    <name type="scientific">Streptomyces carpinensis</name>
    <dbReference type="NCBI Taxonomy" id="66369"/>
    <lineage>
        <taxon>Bacteria</taxon>
        <taxon>Bacillati</taxon>
        <taxon>Actinomycetota</taxon>
        <taxon>Actinomycetes</taxon>
        <taxon>Kitasatosporales</taxon>
        <taxon>Streptomycetaceae</taxon>
        <taxon>Streptomyces</taxon>
    </lineage>
</organism>
<evidence type="ECO:0000256" key="5">
    <source>
        <dbReference type="ARBA" id="ARBA00022989"/>
    </source>
</evidence>
<evidence type="ECO:0000259" key="8">
    <source>
        <dbReference type="PROSITE" id="PS50928"/>
    </source>
</evidence>
<dbReference type="SUPFAM" id="SSF161098">
    <property type="entry name" value="MetI-like"/>
    <property type="match status" value="1"/>
</dbReference>
<sequence length="311" mass="34896">MSFTITEPHHKPVVQAESDEIVSGIVARQEDTRNNAAAVRTQHSFGSRFSGHVVLAIVALVSIFPVYWLYATALRRPEDATRSTPFPWPISFENFTHVWHQIPIGGMLYHTFVMALCVSVCQLLVAIFAAYGFALWDFPGKSILFLLFLGAWLVPFQVTMIPNYVTIAHWQLLGTVAGVVIPNMCSAFAVMLMRQHMQAFPKELVEAAHMDGRNRWGILWKVVLPNMRPALAALGIMLFIEAWNNYLWPTLILSKKPDSLIQIGVRSFLGEAGDDWGAMMAAAGLACIPIFLIYIFLQRYIVDAFVRSGLR</sequence>
<dbReference type="PROSITE" id="PS50928">
    <property type="entry name" value="ABC_TM1"/>
    <property type="match status" value="1"/>
</dbReference>
<dbReference type="Proteomes" id="UP001458415">
    <property type="component" value="Unassembled WGS sequence"/>
</dbReference>
<dbReference type="EMBL" id="JBEPCU010000051">
    <property type="protein sequence ID" value="MER6976554.1"/>
    <property type="molecule type" value="Genomic_DNA"/>
</dbReference>
<dbReference type="Pfam" id="PF00528">
    <property type="entry name" value="BPD_transp_1"/>
    <property type="match status" value="1"/>
</dbReference>
<keyword evidence="6 7" id="KW-0472">Membrane</keyword>
<evidence type="ECO:0000313" key="10">
    <source>
        <dbReference type="Proteomes" id="UP001458415"/>
    </source>
</evidence>
<dbReference type="InterPro" id="IPR035906">
    <property type="entry name" value="MetI-like_sf"/>
</dbReference>
<accession>A0ABV1VX95</accession>
<reference evidence="9 10" key="1">
    <citation type="submission" date="2024-06" db="EMBL/GenBank/DDBJ databases">
        <title>The Natural Products Discovery Center: Release of the First 8490 Sequenced Strains for Exploring Actinobacteria Biosynthetic Diversity.</title>
        <authorList>
            <person name="Kalkreuter E."/>
            <person name="Kautsar S.A."/>
            <person name="Yang D."/>
            <person name="Bader C.D."/>
            <person name="Teijaro C.N."/>
            <person name="Fluegel L."/>
            <person name="Davis C.M."/>
            <person name="Simpson J.R."/>
            <person name="Lauterbach L."/>
            <person name="Steele A.D."/>
            <person name="Gui C."/>
            <person name="Meng S."/>
            <person name="Li G."/>
            <person name="Viehrig K."/>
            <person name="Ye F."/>
            <person name="Su P."/>
            <person name="Kiefer A.F."/>
            <person name="Nichols A."/>
            <person name="Cepeda A.J."/>
            <person name="Yan W."/>
            <person name="Fan B."/>
            <person name="Jiang Y."/>
            <person name="Adhikari A."/>
            <person name="Zheng C.-J."/>
            <person name="Schuster L."/>
            <person name="Cowan T.M."/>
            <person name="Smanski M.J."/>
            <person name="Chevrette M.G."/>
            <person name="De Carvalho L.P.S."/>
            <person name="Shen B."/>
        </authorList>
    </citation>
    <scope>NUCLEOTIDE SEQUENCE [LARGE SCALE GENOMIC DNA]</scope>
    <source>
        <strain evidence="9 10">NPDC000634</strain>
    </source>
</reference>
<evidence type="ECO:0000256" key="4">
    <source>
        <dbReference type="ARBA" id="ARBA00022692"/>
    </source>
</evidence>
<protein>
    <submittedName>
        <fullName evidence="9">Carbohydrate ABC transporter permease</fullName>
    </submittedName>
</protein>
<keyword evidence="5 7" id="KW-1133">Transmembrane helix</keyword>
<dbReference type="PANTHER" id="PTHR43744:SF8">
    <property type="entry name" value="SN-GLYCEROL-3-PHOSPHATE TRANSPORT SYSTEM PERMEASE PROTEIN UGPE"/>
    <property type="match status" value="1"/>
</dbReference>
<feature type="transmembrane region" description="Helical" evidence="7">
    <location>
        <begin position="276"/>
        <end position="297"/>
    </location>
</feature>
<keyword evidence="10" id="KW-1185">Reference proteome</keyword>
<dbReference type="Gene3D" id="1.10.3720.10">
    <property type="entry name" value="MetI-like"/>
    <property type="match status" value="1"/>
</dbReference>
<dbReference type="RefSeq" id="WP_086725470.1">
    <property type="nucleotide sequence ID" value="NZ_MUBM01000093.1"/>
</dbReference>